<protein>
    <submittedName>
        <fullName evidence="5">Glycoside hydrolase family 3 C-terminal domain-containing protein</fullName>
    </submittedName>
</protein>
<accession>A0ABR8TPG6</accession>
<evidence type="ECO:0000313" key="5">
    <source>
        <dbReference type="EMBL" id="MBD7977650.1"/>
    </source>
</evidence>
<evidence type="ECO:0000259" key="4">
    <source>
        <dbReference type="SMART" id="SM01217"/>
    </source>
</evidence>
<dbReference type="Gene3D" id="3.20.20.300">
    <property type="entry name" value="Glycoside hydrolase, family 3, N-terminal domain"/>
    <property type="match status" value="1"/>
</dbReference>
<dbReference type="InterPro" id="IPR050288">
    <property type="entry name" value="Cellulose_deg_GH3"/>
</dbReference>
<gene>
    <name evidence="5" type="ORF">H9642_10670</name>
</gene>
<dbReference type="PANTHER" id="PTHR42715">
    <property type="entry name" value="BETA-GLUCOSIDASE"/>
    <property type="match status" value="1"/>
</dbReference>
<sequence>MGRHRKTLSDHLLRATAFAILTVPIALVAQESGNNSQVPSGNEGIFLERAELLLSQMTLEQKIQQLANKPEEVDFPEGTYLASGGRQATCGFTAIGRRITGIPELGIPTIREINGGNGVRGGDCVPEPVRTAGPSMTLAAASFDPQLMYAWGEVVGNEARTFAHQIMLGPALNLIRSPYAGRAQEYPGEDPYLAGIIGSAQVRGIQSQGVHSMIKHFAGNEHEFNFERWTAASRIPSRALHELYLLPFEMAVRDAKPAGIMCAYPHLNGSWACDSEELLQQTLRDRWGFDGWIESDRRAMHSTVDSLLAGVGYELDEQPVYYSEENIKAAIAAGEITEEDVDAVLLPRYTKMYEFGFFDNSYNRMLPVDFETNGAKARALAEAGIVLLKNEESLLPLDAAEVQSIALIGHPWFAGSATIPPRNGDPAELTTVIPPFTVTPEQGLEQYVPAVTYLDGHDIAAAVELAQNSDVVVLGVGTTPRETRDPTTIRLPTFCSESEQNPDGEDSHELGEQPDQDLPTTEVCLDQEELIRQVSAVNPKTIVVLYSGAGVVMDWVDQVPALIAAWFPGQEDGDIIADIVFGALNPSGKLPVTFPNTEREAAFATEAQYPGLHEFTGIPGGPGRAGDPNLPQLVSRYLEGLEMGYRWYEANAVTPRFPFGYGLSYTTFQYSHLKLKRSFRPEYEMVEVKLPNSQKPRVIRKLKDIVPVLTAEFHVTNTGTVAGGEAAQVYLQLPHKAQQPAKRLVGFQKVFLNPGESAQVSVEIEANASNHPFSHFVPTIPDYLPAWAEGEWETEDGYYRVLVGGSSADTPLIKSIAMVFPDFKKWAVWPDLFQKDTVASMDGTGHDTGHMK</sequence>
<dbReference type="PANTHER" id="PTHR42715:SF10">
    <property type="entry name" value="BETA-GLUCOSIDASE"/>
    <property type="match status" value="1"/>
</dbReference>
<proteinExistence type="inferred from homology"/>
<keyword evidence="2 5" id="KW-0378">Hydrolase</keyword>
<organism evidence="5 6">
    <name type="scientific">Serpens gallinarum</name>
    <dbReference type="NCBI Taxonomy" id="2763075"/>
    <lineage>
        <taxon>Bacteria</taxon>
        <taxon>Pseudomonadati</taxon>
        <taxon>Pseudomonadota</taxon>
        <taxon>Gammaproteobacteria</taxon>
        <taxon>Pseudomonadales</taxon>
        <taxon>Pseudomonadaceae</taxon>
        <taxon>Pseudomonas</taxon>
    </lineage>
</organism>
<dbReference type="Proteomes" id="UP000611945">
    <property type="component" value="Unassembled WGS sequence"/>
</dbReference>
<evidence type="ECO:0000313" key="6">
    <source>
        <dbReference type="Proteomes" id="UP000611945"/>
    </source>
</evidence>
<feature type="region of interest" description="Disordered" evidence="3">
    <location>
        <begin position="494"/>
        <end position="518"/>
    </location>
</feature>
<dbReference type="Gene3D" id="2.60.40.10">
    <property type="entry name" value="Immunoglobulins"/>
    <property type="match status" value="1"/>
</dbReference>
<dbReference type="InterPro" id="IPR002772">
    <property type="entry name" value="Glyco_hydro_3_C"/>
</dbReference>
<dbReference type="EMBL" id="JACSQG010000004">
    <property type="protein sequence ID" value="MBD7977650.1"/>
    <property type="molecule type" value="Genomic_DNA"/>
</dbReference>
<dbReference type="SUPFAM" id="SSF52279">
    <property type="entry name" value="Beta-D-glucan exohydrolase, C-terminal domain"/>
    <property type="match status" value="1"/>
</dbReference>
<dbReference type="PRINTS" id="PR00133">
    <property type="entry name" value="GLHYDRLASE3"/>
</dbReference>
<dbReference type="InterPro" id="IPR036962">
    <property type="entry name" value="Glyco_hydro_3_N_sf"/>
</dbReference>
<dbReference type="InterPro" id="IPR013783">
    <property type="entry name" value="Ig-like_fold"/>
</dbReference>
<dbReference type="SUPFAM" id="SSF51445">
    <property type="entry name" value="(Trans)glycosidases"/>
    <property type="match status" value="1"/>
</dbReference>
<reference evidence="5 6" key="1">
    <citation type="submission" date="2020-08" db="EMBL/GenBank/DDBJ databases">
        <title>A Genomic Blueprint of the Chicken Gut Microbiome.</title>
        <authorList>
            <person name="Gilroy R."/>
            <person name="Ravi A."/>
            <person name="Getino M."/>
            <person name="Pursley I."/>
            <person name="Horton D.L."/>
            <person name="Alikhan N.-F."/>
            <person name="Baker D."/>
            <person name="Gharbi K."/>
            <person name="Hall N."/>
            <person name="Watson M."/>
            <person name="Adriaenssens E.M."/>
            <person name="Foster-Nyarko E."/>
            <person name="Jarju S."/>
            <person name="Secka A."/>
            <person name="Antonio M."/>
            <person name="Oren A."/>
            <person name="Chaudhuri R."/>
            <person name="La Ragione R.M."/>
            <person name="Hildebrand F."/>
            <person name="Pallen M.J."/>
        </authorList>
    </citation>
    <scope>NUCLEOTIDE SEQUENCE [LARGE SCALE GENOMIC DNA]</scope>
    <source>
        <strain evidence="5 6">Sa2CUA2</strain>
    </source>
</reference>
<dbReference type="GO" id="GO:0016787">
    <property type="term" value="F:hydrolase activity"/>
    <property type="evidence" value="ECO:0007669"/>
    <property type="project" value="UniProtKB-KW"/>
</dbReference>
<dbReference type="InterPro" id="IPR036881">
    <property type="entry name" value="Glyco_hydro_3_C_sf"/>
</dbReference>
<dbReference type="InterPro" id="IPR017853">
    <property type="entry name" value="GH"/>
</dbReference>
<name>A0ABR8TPG6_9PSED</name>
<dbReference type="Pfam" id="PF01915">
    <property type="entry name" value="Glyco_hydro_3_C"/>
    <property type="match status" value="1"/>
</dbReference>
<dbReference type="InterPro" id="IPR026891">
    <property type="entry name" value="Fn3-like"/>
</dbReference>
<comment type="similarity">
    <text evidence="1">Belongs to the glycosyl hydrolase 3 family.</text>
</comment>
<evidence type="ECO:0000256" key="2">
    <source>
        <dbReference type="ARBA" id="ARBA00022801"/>
    </source>
</evidence>
<dbReference type="InterPro" id="IPR001764">
    <property type="entry name" value="Glyco_hydro_3_N"/>
</dbReference>
<dbReference type="Gene3D" id="3.40.50.1700">
    <property type="entry name" value="Glycoside hydrolase family 3 C-terminal domain"/>
    <property type="match status" value="1"/>
</dbReference>
<evidence type="ECO:0000256" key="3">
    <source>
        <dbReference type="SAM" id="MobiDB-lite"/>
    </source>
</evidence>
<evidence type="ECO:0000256" key="1">
    <source>
        <dbReference type="ARBA" id="ARBA00005336"/>
    </source>
</evidence>
<dbReference type="RefSeq" id="WP_251836421.1">
    <property type="nucleotide sequence ID" value="NZ_JACSQG010000004.1"/>
</dbReference>
<dbReference type="Pfam" id="PF00933">
    <property type="entry name" value="Glyco_hydro_3"/>
    <property type="match status" value="1"/>
</dbReference>
<dbReference type="Pfam" id="PF14310">
    <property type="entry name" value="Fn3-like"/>
    <property type="match status" value="1"/>
</dbReference>
<feature type="domain" description="Fibronectin type III-like" evidence="4">
    <location>
        <begin position="725"/>
        <end position="807"/>
    </location>
</feature>
<keyword evidence="6" id="KW-1185">Reference proteome</keyword>
<dbReference type="SMART" id="SM01217">
    <property type="entry name" value="Fn3_like"/>
    <property type="match status" value="1"/>
</dbReference>
<comment type="caution">
    <text evidence="5">The sequence shown here is derived from an EMBL/GenBank/DDBJ whole genome shotgun (WGS) entry which is preliminary data.</text>
</comment>